<dbReference type="InterPro" id="IPR046846">
    <property type="entry name" value="PKAT_KLD"/>
</dbReference>
<dbReference type="GeneTree" id="ENSGT00950000183188"/>
<feature type="domain" description="PKD" evidence="10">
    <location>
        <begin position="161"/>
        <end position="194"/>
    </location>
</feature>
<dbReference type="Bgee" id="ENSOANG00000001933">
    <property type="expression patterns" value="Expressed in cerebellum and 3 other cell types or tissues"/>
</dbReference>
<evidence type="ECO:0000256" key="3">
    <source>
        <dbReference type="ARBA" id="ARBA00022729"/>
    </source>
</evidence>
<gene>
    <name evidence="11" type="primary">TMEM130</name>
</gene>
<dbReference type="PANTHER" id="PTHR11861:SF10">
    <property type="entry name" value="TRANSMEMBRANE PROTEIN 130"/>
    <property type="match status" value="1"/>
</dbReference>
<dbReference type="Gene3D" id="2.60.40.10">
    <property type="entry name" value="Immunoglobulins"/>
    <property type="match status" value="1"/>
</dbReference>
<evidence type="ECO:0000256" key="4">
    <source>
        <dbReference type="ARBA" id="ARBA00022989"/>
    </source>
</evidence>
<dbReference type="InParanoid" id="F6Z5P0"/>
<keyword evidence="7" id="KW-0325">Glycoprotein</keyword>
<evidence type="ECO:0000313" key="11">
    <source>
        <dbReference type="Ensembl" id="ENSOANP00000003069.3"/>
    </source>
</evidence>
<keyword evidence="12" id="KW-1185">Reference proteome</keyword>
<accession>F6Z5P0</accession>
<evidence type="ECO:0000256" key="8">
    <source>
        <dbReference type="ARBA" id="ARBA00067649"/>
    </source>
</evidence>
<dbReference type="InterPro" id="IPR000601">
    <property type="entry name" value="PKD_dom"/>
</dbReference>
<keyword evidence="3" id="KW-0732">Signal</keyword>
<dbReference type="PANTHER" id="PTHR11861">
    <property type="entry name" value="MELANOCYTE PROTEIN PMEL 17-RELATED"/>
    <property type="match status" value="1"/>
</dbReference>
<evidence type="ECO:0000259" key="10">
    <source>
        <dbReference type="PROSITE" id="PS50093"/>
    </source>
</evidence>
<protein>
    <recommendedName>
        <fullName evidence="8">Transmembrane protein 130</fullName>
    </recommendedName>
</protein>
<dbReference type="HOGENOM" id="CLU_767189_0_0_1"/>
<dbReference type="Proteomes" id="UP000002279">
    <property type="component" value="Chromosome 2"/>
</dbReference>
<name>F6Z5P0_ORNAN</name>
<organism evidence="11 12">
    <name type="scientific">Ornithorhynchus anatinus</name>
    <name type="common">Duckbill platypus</name>
    <dbReference type="NCBI Taxonomy" id="9258"/>
    <lineage>
        <taxon>Eukaryota</taxon>
        <taxon>Metazoa</taxon>
        <taxon>Chordata</taxon>
        <taxon>Craniata</taxon>
        <taxon>Vertebrata</taxon>
        <taxon>Euteleostomi</taxon>
        <taxon>Mammalia</taxon>
        <taxon>Monotremata</taxon>
        <taxon>Ornithorhynchidae</taxon>
        <taxon>Ornithorhynchus</taxon>
    </lineage>
</organism>
<evidence type="ECO:0000256" key="7">
    <source>
        <dbReference type="ARBA" id="ARBA00023180"/>
    </source>
</evidence>
<reference evidence="11" key="3">
    <citation type="submission" date="2025-09" db="UniProtKB">
        <authorList>
            <consortium name="Ensembl"/>
        </authorList>
    </citation>
    <scope>IDENTIFICATION</scope>
    <source>
        <strain evidence="11">Glennie</strain>
    </source>
</reference>
<dbReference type="AlphaFoldDB" id="F6Z5P0"/>
<dbReference type="OMA" id="PPLTMCW"/>
<evidence type="ECO:0000256" key="5">
    <source>
        <dbReference type="ARBA" id="ARBA00023034"/>
    </source>
</evidence>
<dbReference type="CDD" id="cd00146">
    <property type="entry name" value="PKD"/>
    <property type="match status" value="1"/>
</dbReference>
<dbReference type="FunCoup" id="F6Z5P0">
    <property type="interactions" value="210"/>
</dbReference>
<dbReference type="Pfam" id="PF20433">
    <property type="entry name" value="PKAT_KLD"/>
    <property type="match status" value="1"/>
</dbReference>
<keyword evidence="5" id="KW-0333">Golgi apparatus</keyword>
<dbReference type="GO" id="GO:0000139">
    <property type="term" value="C:Golgi membrane"/>
    <property type="evidence" value="ECO:0007669"/>
    <property type="project" value="UniProtKB-SubCell"/>
</dbReference>
<dbReference type="FunFam" id="2.60.40.10:FF:000668">
    <property type="entry name" value="transmembrane protein 130 isoform X2"/>
    <property type="match status" value="1"/>
</dbReference>
<keyword evidence="4 9" id="KW-1133">Transmembrane helix</keyword>
<dbReference type="GO" id="GO:0005886">
    <property type="term" value="C:plasma membrane"/>
    <property type="evidence" value="ECO:0000318"/>
    <property type="project" value="GO_Central"/>
</dbReference>
<dbReference type="InterPro" id="IPR045219">
    <property type="entry name" value="PKAT"/>
</dbReference>
<proteinExistence type="predicted"/>
<dbReference type="PROSITE" id="PS50093">
    <property type="entry name" value="PKD"/>
    <property type="match status" value="1"/>
</dbReference>
<reference evidence="11" key="2">
    <citation type="submission" date="2025-08" db="UniProtKB">
        <authorList>
            <consortium name="Ensembl"/>
        </authorList>
    </citation>
    <scope>IDENTIFICATION</scope>
    <source>
        <strain evidence="11">Glennie</strain>
    </source>
</reference>
<dbReference type="eggNOG" id="ENOG502QSPZ">
    <property type="taxonomic scope" value="Eukaryota"/>
</dbReference>
<dbReference type="SUPFAM" id="SSF49299">
    <property type="entry name" value="PKD domain"/>
    <property type="match status" value="2"/>
</dbReference>
<dbReference type="InterPro" id="IPR013783">
    <property type="entry name" value="Ig-like_fold"/>
</dbReference>
<keyword evidence="2 9" id="KW-0812">Transmembrane</keyword>
<evidence type="ECO:0000256" key="2">
    <source>
        <dbReference type="ARBA" id="ARBA00022692"/>
    </source>
</evidence>
<dbReference type="STRING" id="9258.ENSOANP00000003069"/>
<evidence type="ECO:0000313" key="12">
    <source>
        <dbReference type="Proteomes" id="UP000002279"/>
    </source>
</evidence>
<evidence type="ECO:0000256" key="1">
    <source>
        <dbReference type="ARBA" id="ARBA00004614"/>
    </source>
</evidence>
<evidence type="ECO:0000256" key="6">
    <source>
        <dbReference type="ARBA" id="ARBA00023136"/>
    </source>
</evidence>
<evidence type="ECO:0000256" key="9">
    <source>
        <dbReference type="SAM" id="Phobius"/>
    </source>
</evidence>
<dbReference type="Ensembl" id="ENSOANT00000003070.3">
    <property type="protein sequence ID" value="ENSOANP00000003069.3"/>
    <property type="gene ID" value="ENSOANG00000001933.4"/>
</dbReference>
<keyword evidence="6 9" id="KW-0472">Membrane</keyword>
<comment type="subcellular location">
    <subcellularLocation>
        <location evidence="1">Golgi apparatus membrane</location>
        <topology evidence="1">Single-pass type I membrane protein</topology>
    </subcellularLocation>
</comment>
<sequence length="420" mass="46150">MNSAFWFPVQYDLRLSTDGPTTTGADGLVLATLIAGNGSHAVFPDDLKQYRFHWVYSPLLLTGKSEGEFNSAISVTGQSPGDFPIAVWVTPADCWLCQPLAKGFTLLHVTEFIVGNLIMVQRDGISSQAKQGSRLARDTTTQASFVLHDPSNYFKSASFLYNWDFGDGTQLVTEDSFVYYNYSTAGTCTVHLKVVAEWKQLKKSPDEKGLVQKTGEFTASLELLDAIQSIQVLGSSETHVMQTLNFSLQITGSPPLALCWLVKSDCIPLEGDECHLVEINGTSCNVSHTFNVPGRYCLSVRAQNAVNRLHQYHPITVGATGIHPAVFALPCVALISVMLGLIVYATFRSTSQPKDLVEVADFDFSPMSDKSTVDSEAEGRCAWVCCRCCPLQAPHGYREIIRETHGLLHPLHKPAKTYMV</sequence>
<reference evidence="11 12" key="1">
    <citation type="journal article" date="2008" name="Nature">
        <title>Genome analysis of the platypus reveals unique signatures of evolution.</title>
        <authorList>
            <person name="Warren W.C."/>
            <person name="Hillier L.W."/>
            <person name="Marshall Graves J.A."/>
            <person name="Birney E."/>
            <person name="Ponting C.P."/>
            <person name="Grutzner F."/>
            <person name="Belov K."/>
            <person name="Miller W."/>
            <person name="Clarke L."/>
            <person name="Chinwalla A.T."/>
            <person name="Yang S.P."/>
            <person name="Heger A."/>
            <person name="Locke D.P."/>
            <person name="Miethke P."/>
            <person name="Waters P.D."/>
            <person name="Veyrunes F."/>
            <person name="Fulton L."/>
            <person name="Fulton B."/>
            <person name="Graves T."/>
            <person name="Wallis J."/>
            <person name="Puente X.S."/>
            <person name="Lopez-Otin C."/>
            <person name="Ordonez G.R."/>
            <person name="Eichler E.E."/>
            <person name="Chen L."/>
            <person name="Cheng Z."/>
            <person name="Deakin J.E."/>
            <person name="Alsop A."/>
            <person name="Thompson K."/>
            <person name="Kirby P."/>
            <person name="Papenfuss A.T."/>
            <person name="Wakefield M.J."/>
            <person name="Olender T."/>
            <person name="Lancet D."/>
            <person name="Huttley G.A."/>
            <person name="Smit A.F."/>
            <person name="Pask A."/>
            <person name="Temple-Smith P."/>
            <person name="Batzer M.A."/>
            <person name="Walker J.A."/>
            <person name="Konkel M.K."/>
            <person name="Harris R.S."/>
            <person name="Whittington C.M."/>
            <person name="Wong E.S."/>
            <person name="Gemmell N.J."/>
            <person name="Buschiazzo E."/>
            <person name="Vargas Jentzsch I.M."/>
            <person name="Merkel A."/>
            <person name="Schmitz J."/>
            <person name="Zemann A."/>
            <person name="Churakov G."/>
            <person name="Kriegs J.O."/>
            <person name="Brosius J."/>
            <person name="Murchison E.P."/>
            <person name="Sachidanandam R."/>
            <person name="Smith C."/>
            <person name="Hannon G.J."/>
            <person name="Tsend-Ayush E."/>
            <person name="McMillan D."/>
            <person name="Attenborough R."/>
            <person name="Rens W."/>
            <person name="Ferguson-Smith M."/>
            <person name="Lefevre C.M."/>
            <person name="Sharp J.A."/>
            <person name="Nicholas K.R."/>
            <person name="Ray D.A."/>
            <person name="Kube M."/>
            <person name="Reinhardt R."/>
            <person name="Pringle T.H."/>
            <person name="Taylor J."/>
            <person name="Jones R.C."/>
            <person name="Nixon B."/>
            <person name="Dacheux J.L."/>
            <person name="Niwa H."/>
            <person name="Sekita Y."/>
            <person name="Huang X."/>
            <person name="Stark A."/>
            <person name="Kheradpour P."/>
            <person name="Kellis M."/>
            <person name="Flicek P."/>
            <person name="Chen Y."/>
            <person name="Webber C."/>
            <person name="Hardison R."/>
            <person name="Nelson J."/>
            <person name="Hallsworth-Pepin K."/>
            <person name="Delehaunty K."/>
            <person name="Markovic C."/>
            <person name="Minx P."/>
            <person name="Feng Y."/>
            <person name="Kremitzki C."/>
            <person name="Mitreva M."/>
            <person name="Glasscock J."/>
            <person name="Wylie T."/>
            <person name="Wohldmann P."/>
            <person name="Thiru P."/>
            <person name="Nhan M.N."/>
            <person name="Pohl C.S."/>
            <person name="Smith S.M."/>
            <person name="Hou S."/>
            <person name="Nefedov M."/>
            <person name="de Jong P.J."/>
            <person name="Renfree M.B."/>
            <person name="Mardis E.R."/>
            <person name="Wilson R.K."/>
        </authorList>
    </citation>
    <scope>NUCLEOTIDE SEQUENCE [LARGE SCALE GENOMIC DNA]</scope>
    <source>
        <strain evidence="11 12">Glennie</strain>
    </source>
</reference>
<dbReference type="Pfam" id="PF00801">
    <property type="entry name" value="PKD"/>
    <property type="match status" value="1"/>
</dbReference>
<feature type="transmembrane region" description="Helical" evidence="9">
    <location>
        <begin position="325"/>
        <end position="347"/>
    </location>
</feature>
<dbReference type="InterPro" id="IPR035986">
    <property type="entry name" value="PKD_dom_sf"/>
</dbReference>